<reference evidence="2" key="2">
    <citation type="submission" date="2020-05" db="UniProtKB">
        <authorList>
            <consortium name="EnsemblMetazoa"/>
        </authorList>
    </citation>
    <scope>IDENTIFICATION</scope>
    <source>
        <strain evidence="2">IAEA</strain>
    </source>
</reference>
<dbReference type="EnsemblMetazoa" id="GPPI033634-RA">
    <property type="protein sequence ID" value="GPPI033634-PA"/>
    <property type="gene ID" value="GPPI033634"/>
</dbReference>
<dbReference type="AlphaFoldDB" id="A0A1B0BL89"/>
<proteinExistence type="predicted"/>
<keyword evidence="3" id="KW-1185">Reference proteome</keyword>
<keyword evidence="1" id="KW-0812">Transmembrane</keyword>
<dbReference type="Proteomes" id="UP000092460">
    <property type="component" value="Unassembled WGS sequence"/>
</dbReference>
<accession>A0A1B0BL89</accession>
<keyword evidence="1" id="KW-0472">Membrane</keyword>
<organism evidence="2 3">
    <name type="scientific">Glossina palpalis gambiensis</name>
    <dbReference type="NCBI Taxonomy" id="67801"/>
    <lineage>
        <taxon>Eukaryota</taxon>
        <taxon>Metazoa</taxon>
        <taxon>Ecdysozoa</taxon>
        <taxon>Arthropoda</taxon>
        <taxon>Hexapoda</taxon>
        <taxon>Insecta</taxon>
        <taxon>Pterygota</taxon>
        <taxon>Neoptera</taxon>
        <taxon>Endopterygota</taxon>
        <taxon>Diptera</taxon>
        <taxon>Brachycera</taxon>
        <taxon>Muscomorpha</taxon>
        <taxon>Hippoboscoidea</taxon>
        <taxon>Glossinidae</taxon>
        <taxon>Glossina</taxon>
    </lineage>
</organism>
<dbReference type="EMBL" id="JXJN01016249">
    <property type="status" value="NOT_ANNOTATED_CDS"/>
    <property type="molecule type" value="Genomic_DNA"/>
</dbReference>
<evidence type="ECO:0000313" key="3">
    <source>
        <dbReference type="Proteomes" id="UP000092460"/>
    </source>
</evidence>
<name>A0A1B0BL89_9MUSC</name>
<dbReference type="VEuPathDB" id="VectorBase:GPPI033634"/>
<sequence>MTIGQQAIEQHRSRFQINFQEKGANGVTTPHWQPASPKTLMHIKCIKLRVLNTTCKTTDSSMLVEIFFCGCLRRLLKRADEIVNHIRFTLMLYPNIILYIISVFLS</sequence>
<evidence type="ECO:0000256" key="1">
    <source>
        <dbReference type="SAM" id="Phobius"/>
    </source>
</evidence>
<protein>
    <submittedName>
        <fullName evidence="2">Uncharacterized protein</fullName>
    </submittedName>
</protein>
<feature type="transmembrane region" description="Helical" evidence="1">
    <location>
        <begin position="82"/>
        <end position="105"/>
    </location>
</feature>
<evidence type="ECO:0000313" key="2">
    <source>
        <dbReference type="EnsemblMetazoa" id="GPPI033634-PA"/>
    </source>
</evidence>
<keyword evidence="1" id="KW-1133">Transmembrane helix</keyword>
<reference evidence="3" key="1">
    <citation type="submission" date="2015-01" db="EMBL/GenBank/DDBJ databases">
        <authorList>
            <person name="Aksoy S."/>
            <person name="Warren W."/>
            <person name="Wilson R.K."/>
        </authorList>
    </citation>
    <scope>NUCLEOTIDE SEQUENCE [LARGE SCALE GENOMIC DNA]</scope>
    <source>
        <strain evidence="3">IAEA</strain>
    </source>
</reference>